<dbReference type="AlphaFoldDB" id="A0A330LQ44"/>
<dbReference type="Proteomes" id="UP000250163">
    <property type="component" value="Chromosome MORIYA"/>
</dbReference>
<reference evidence="2" key="1">
    <citation type="submission" date="2018-05" db="EMBL/GenBank/DDBJ databases">
        <authorList>
            <person name="Cea G.-C."/>
            <person name="William W."/>
        </authorList>
    </citation>
    <scope>NUCLEOTIDE SEQUENCE [LARGE SCALE GENOMIC DNA]</scope>
    <source>
        <strain evidence="2">DB21MT 5</strain>
    </source>
</reference>
<protein>
    <submittedName>
        <fullName evidence="1">Uncharacterized protein</fullName>
    </submittedName>
</protein>
<accession>A0A330LQ44</accession>
<evidence type="ECO:0000313" key="1">
    <source>
        <dbReference type="EMBL" id="SQD78990.1"/>
    </source>
</evidence>
<evidence type="ECO:0000313" key="2">
    <source>
        <dbReference type="Proteomes" id="UP000250163"/>
    </source>
</evidence>
<name>A0A330LQ44_9GAMM</name>
<sequence>MSFLLFNNIKLLNTLFKNTVDRKGFIALIQSIAERIVNKWGGAHTNLTLRTKKHHKIITDT</sequence>
<proteinExistence type="predicted"/>
<dbReference type="EMBL" id="LS483250">
    <property type="protein sequence ID" value="SQD78990.1"/>
    <property type="molecule type" value="Genomic_DNA"/>
</dbReference>
<keyword evidence="2" id="KW-1185">Reference proteome</keyword>
<dbReference type="KEGG" id="mya:MORIYA_2514"/>
<gene>
    <name evidence="1" type="ORF">MORIYA_2514</name>
</gene>
<organism evidence="1 2">
    <name type="scientific">Moritella yayanosii</name>
    <dbReference type="NCBI Taxonomy" id="69539"/>
    <lineage>
        <taxon>Bacteria</taxon>
        <taxon>Pseudomonadati</taxon>
        <taxon>Pseudomonadota</taxon>
        <taxon>Gammaproteobacteria</taxon>
        <taxon>Alteromonadales</taxon>
        <taxon>Moritellaceae</taxon>
        <taxon>Moritella</taxon>
    </lineage>
</organism>